<protein>
    <recommendedName>
        <fullName evidence="5">FGF</fullName>
    </recommendedName>
</protein>
<feature type="region of interest" description="Disordered" evidence="2">
    <location>
        <begin position="1"/>
        <end position="33"/>
    </location>
</feature>
<feature type="compositionally biased region" description="Acidic residues" evidence="2">
    <location>
        <begin position="9"/>
        <end position="27"/>
    </location>
</feature>
<evidence type="ECO:0000313" key="4">
    <source>
        <dbReference type="Proteomes" id="UP001153712"/>
    </source>
</evidence>
<evidence type="ECO:0000256" key="1">
    <source>
        <dbReference type="ARBA" id="ARBA00007936"/>
    </source>
</evidence>
<dbReference type="SMART" id="SM00442">
    <property type="entry name" value="FGF"/>
    <property type="match status" value="1"/>
</dbReference>
<evidence type="ECO:0000313" key="3">
    <source>
        <dbReference type="EMBL" id="CAG9856540.1"/>
    </source>
</evidence>
<dbReference type="InterPro" id="IPR056378">
    <property type="entry name" value="Let-756-like_FGF"/>
</dbReference>
<feature type="region of interest" description="Disordered" evidence="2">
    <location>
        <begin position="49"/>
        <end position="73"/>
    </location>
</feature>
<dbReference type="InterPro" id="IPR008996">
    <property type="entry name" value="IL1/FGF"/>
</dbReference>
<comment type="similarity">
    <text evidence="1">Belongs to the heparin-binding growth factors family.</text>
</comment>
<evidence type="ECO:0008006" key="5">
    <source>
        <dbReference type="Google" id="ProtNLM"/>
    </source>
</evidence>
<dbReference type="AlphaFoldDB" id="A0A9N9TJB9"/>
<dbReference type="GO" id="GO:0008083">
    <property type="term" value="F:growth factor activity"/>
    <property type="evidence" value="ECO:0007669"/>
    <property type="project" value="InterPro"/>
</dbReference>
<dbReference type="PRINTS" id="PR00262">
    <property type="entry name" value="IL1HBGF"/>
</dbReference>
<sequence>MSSFKENGEMSDDDSTSESDSSDDEVDSIAVGLDRDKRQTKWCAVDQPNQQLHHQRKPHQHPHHHNHHHRHHAPVKVVWPPPSNATTPSTSYSNPIRFDTNPKLGPKMQLLCKTGYLLAVYPDGKVRGTADSNDLHTYLELFSAGHPGHVRIKGLLTNLYVAMNRRGRLYGESLIKSHGDPMMENNVFIESFQGSYTTYLSRKFAHLGWYVAIKKNGKIKKGPKTRYGQKAVKFLPLRRKFE</sequence>
<name>A0A9N9TJB9_PHYSR</name>
<dbReference type="SUPFAM" id="SSF50353">
    <property type="entry name" value="Cytokine"/>
    <property type="match status" value="1"/>
</dbReference>
<proteinExistence type="inferred from homology"/>
<dbReference type="InterPro" id="IPR002209">
    <property type="entry name" value="Fibroblast_GF_fam"/>
</dbReference>
<dbReference type="Pfam" id="PF00167">
    <property type="entry name" value="FGF"/>
    <property type="match status" value="1"/>
</dbReference>
<evidence type="ECO:0000256" key="2">
    <source>
        <dbReference type="SAM" id="MobiDB-lite"/>
    </source>
</evidence>
<dbReference type="EMBL" id="OU900105">
    <property type="protein sequence ID" value="CAG9856540.1"/>
    <property type="molecule type" value="Genomic_DNA"/>
</dbReference>
<reference evidence="3" key="1">
    <citation type="submission" date="2022-01" db="EMBL/GenBank/DDBJ databases">
        <authorList>
            <person name="King R."/>
        </authorList>
    </citation>
    <scope>NUCLEOTIDE SEQUENCE</scope>
</reference>
<dbReference type="Proteomes" id="UP001153712">
    <property type="component" value="Chromosome 12"/>
</dbReference>
<accession>A0A9N9TJB9</accession>
<feature type="compositionally biased region" description="Basic residues" evidence="2">
    <location>
        <begin position="53"/>
        <end position="73"/>
    </location>
</feature>
<organism evidence="3 4">
    <name type="scientific">Phyllotreta striolata</name>
    <name type="common">Striped flea beetle</name>
    <name type="synonym">Crioceris striolata</name>
    <dbReference type="NCBI Taxonomy" id="444603"/>
    <lineage>
        <taxon>Eukaryota</taxon>
        <taxon>Metazoa</taxon>
        <taxon>Ecdysozoa</taxon>
        <taxon>Arthropoda</taxon>
        <taxon>Hexapoda</taxon>
        <taxon>Insecta</taxon>
        <taxon>Pterygota</taxon>
        <taxon>Neoptera</taxon>
        <taxon>Endopterygota</taxon>
        <taxon>Coleoptera</taxon>
        <taxon>Polyphaga</taxon>
        <taxon>Cucujiformia</taxon>
        <taxon>Chrysomeloidea</taxon>
        <taxon>Chrysomelidae</taxon>
        <taxon>Galerucinae</taxon>
        <taxon>Alticini</taxon>
        <taxon>Phyllotreta</taxon>
    </lineage>
</organism>
<keyword evidence="4" id="KW-1185">Reference proteome</keyword>
<dbReference type="PANTHER" id="PTHR11486">
    <property type="entry name" value="FIBROBLAST GROWTH FACTOR"/>
    <property type="match status" value="1"/>
</dbReference>
<dbReference type="CDD" id="cd00058">
    <property type="entry name" value="beta-trefoil_FGF"/>
    <property type="match status" value="1"/>
</dbReference>
<dbReference type="Gene3D" id="2.80.10.50">
    <property type="match status" value="1"/>
</dbReference>
<dbReference type="OrthoDB" id="5987799at2759"/>
<gene>
    <name evidence="3" type="ORF">PHYEVI_LOCUS2960</name>
</gene>